<protein>
    <recommendedName>
        <fullName evidence="2">Roadblock/LAMTOR2 domain-containing protein</fullName>
    </recommendedName>
</protein>
<dbReference type="GeneID" id="16078033"/>
<evidence type="ECO:0000313" key="3">
    <source>
        <dbReference type="EMBL" id="EGD80875.1"/>
    </source>
</evidence>
<name>F2U0E7_SALR5</name>
<dbReference type="eggNOG" id="KOG4115">
    <property type="taxonomic scope" value="Eukaryota"/>
</dbReference>
<sequence>MSNGKADMSAVKETADILERISQRDGTEGVVIVGDKGMVMHSTMEGSLKSAENWVQMTRTAKHVVREVDPTNDLSVLRIRTKKREILITPDDKHMLMVFQTTDRK</sequence>
<dbReference type="OMA" id="MRTSYFE"/>
<dbReference type="OrthoDB" id="9985637at2759"/>
<organism evidence="4">
    <name type="scientific">Salpingoeca rosetta (strain ATCC 50818 / BSB-021)</name>
    <dbReference type="NCBI Taxonomy" id="946362"/>
    <lineage>
        <taxon>Eukaryota</taxon>
        <taxon>Choanoflagellata</taxon>
        <taxon>Craspedida</taxon>
        <taxon>Salpingoecidae</taxon>
        <taxon>Salpingoeca</taxon>
    </lineage>
</organism>
<evidence type="ECO:0000259" key="2">
    <source>
        <dbReference type="SMART" id="SM00960"/>
    </source>
</evidence>
<evidence type="ECO:0000313" key="4">
    <source>
        <dbReference type="Proteomes" id="UP000007799"/>
    </source>
</evidence>
<dbReference type="AlphaFoldDB" id="F2U0E7"/>
<accession>F2U0E7</accession>
<keyword evidence="4" id="KW-1185">Reference proteome</keyword>
<dbReference type="RefSeq" id="XP_004997436.1">
    <property type="nucleotide sequence ID" value="XM_004997379.1"/>
</dbReference>
<gene>
    <name evidence="3" type="ORF">PTSG_01462</name>
</gene>
<dbReference type="STRING" id="946362.F2U0E7"/>
<dbReference type="Pfam" id="PF03259">
    <property type="entry name" value="Robl_LC7"/>
    <property type="match status" value="1"/>
</dbReference>
<reference evidence="3" key="1">
    <citation type="submission" date="2009-08" db="EMBL/GenBank/DDBJ databases">
        <title>Annotation of Salpingoeca rosetta.</title>
        <authorList>
            <consortium name="The Broad Institute Genome Sequencing Platform"/>
            <person name="Russ C."/>
            <person name="Cuomo C."/>
            <person name="Burger G."/>
            <person name="Gray M.W."/>
            <person name="Holland P.W.H."/>
            <person name="King N."/>
            <person name="Lang F.B.F."/>
            <person name="Roger A.J."/>
            <person name="Ruiz-Trillo I."/>
            <person name="Young S.K."/>
            <person name="Zeng Q."/>
            <person name="Gargeya S."/>
            <person name="Alvarado L."/>
            <person name="Berlin A."/>
            <person name="Chapman S.B."/>
            <person name="Chen Z."/>
            <person name="Freedman E."/>
            <person name="Gellesch M."/>
            <person name="Goldberg J."/>
            <person name="Griggs A."/>
            <person name="Gujja S."/>
            <person name="Heilman E."/>
            <person name="Heiman D."/>
            <person name="Howarth C."/>
            <person name="Mehta T."/>
            <person name="Neiman D."/>
            <person name="Pearson M."/>
            <person name="Roberts A."/>
            <person name="Saif S."/>
            <person name="Shea T."/>
            <person name="Shenoy N."/>
            <person name="Sisk P."/>
            <person name="Stolte C."/>
            <person name="Sykes S."/>
            <person name="White J."/>
            <person name="Yandava C."/>
            <person name="Haas B."/>
            <person name="Nusbaum C."/>
            <person name="Birren B."/>
        </authorList>
    </citation>
    <scope>NUCLEOTIDE SEQUENCE [LARGE SCALE GENOMIC DNA]</scope>
    <source>
        <strain evidence="3">ATCC 50818</strain>
    </source>
</reference>
<dbReference type="InParanoid" id="F2U0E7"/>
<dbReference type="KEGG" id="sre:PTSG_01462"/>
<dbReference type="EMBL" id="GL832958">
    <property type="protein sequence ID" value="EGD80875.1"/>
    <property type="molecule type" value="Genomic_DNA"/>
</dbReference>
<dbReference type="SMART" id="SM00960">
    <property type="entry name" value="Robl_LC7"/>
    <property type="match status" value="1"/>
</dbReference>
<dbReference type="InterPro" id="IPR004942">
    <property type="entry name" value="Roadblock/LAMTOR2_dom"/>
</dbReference>
<proteinExistence type="inferred from homology"/>
<dbReference type="SUPFAM" id="SSF103196">
    <property type="entry name" value="Roadblock/LC7 domain"/>
    <property type="match status" value="1"/>
</dbReference>
<dbReference type="Proteomes" id="UP000007799">
    <property type="component" value="Unassembled WGS sequence"/>
</dbReference>
<comment type="similarity">
    <text evidence="1">Belongs to the GAMAD family.</text>
</comment>
<evidence type="ECO:0000256" key="1">
    <source>
        <dbReference type="ARBA" id="ARBA00007191"/>
    </source>
</evidence>
<feature type="domain" description="Roadblock/LAMTOR2" evidence="2">
    <location>
        <begin position="14"/>
        <end position="100"/>
    </location>
</feature>
<dbReference type="PANTHER" id="PTHR10779">
    <property type="entry name" value="DYNEIN LIGHT CHAIN ROADBLOCK"/>
    <property type="match status" value="1"/>
</dbReference>
<dbReference type="Gene3D" id="3.30.450.30">
    <property type="entry name" value="Dynein light chain 2a, cytoplasmic"/>
    <property type="match status" value="1"/>
</dbReference>